<feature type="binding site" evidence="4">
    <location>
        <position position="40"/>
    </location>
    <ligand>
        <name>molybdate</name>
        <dbReference type="ChEBI" id="CHEBI:36264"/>
    </ligand>
</feature>
<accession>A0A2T5RJQ4</accession>
<evidence type="ECO:0000256" key="1">
    <source>
        <dbReference type="ARBA" id="ARBA00009175"/>
    </source>
</evidence>
<evidence type="ECO:0000313" key="7">
    <source>
        <dbReference type="Proteomes" id="UP000244089"/>
    </source>
</evidence>
<dbReference type="GO" id="GO:0046872">
    <property type="term" value="F:metal ion binding"/>
    <property type="evidence" value="ECO:0007669"/>
    <property type="project" value="UniProtKB-KW"/>
</dbReference>
<dbReference type="NCBIfam" id="TIGR01256">
    <property type="entry name" value="modA"/>
    <property type="match status" value="1"/>
</dbReference>
<dbReference type="PIRSF" id="PIRSF004846">
    <property type="entry name" value="ModA"/>
    <property type="match status" value="1"/>
</dbReference>
<sequence length="265" mass="29753">MIKLKRSKIISLFMFILLILIFFSFSIRAEEKIRVMAAASLTEMFTELAEAYESESGVEVECNFAGSQALYSQIIMGVGADIFASANVKYMDQLEEKEIVEDPKIFAKNKLIAAVNKESGLNKFSELALEKVKLVIADESVPVGSYTIKMLNKEKDNSQLESDFKEKFMNNVVSKEVDVKSVVNKIYLGEVDAGIVYQTDITPKTSEKLKVIEIEDSYNVIASYPIAVLNFSANKKEAQDFIEYIYSDAGGKILDKYRFVRVGSD</sequence>
<evidence type="ECO:0000256" key="4">
    <source>
        <dbReference type="PIRSR" id="PIRSR004846-1"/>
    </source>
</evidence>
<evidence type="ECO:0000313" key="6">
    <source>
        <dbReference type="EMBL" id="TDP89037.1"/>
    </source>
</evidence>
<dbReference type="InterPro" id="IPR005950">
    <property type="entry name" value="ModA"/>
</dbReference>
<keyword evidence="3" id="KW-0732">Signal</keyword>
<feature type="binding site" evidence="4">
    <location>
        <position position="179"/>
    </location>
    <ligand>
        <name>molybdate</name>
        <dbReference type="ChEBI" id="CHEBI:36264"/>
    </ligand>
</feature>
<dbReference type="SUPFAM" id="SSF53850">
    <property type="entry name" value="Periplasmic binding protein-like II"/>
    <property type="match status" value="1"/>
</dbReference>
<evidence type="ECO:0000256" key="3">
    <source>
        <dbReference type="ARBA" id="ARBA00022729"/>
    </source>
</evidence>
<dbReference type="InterPro" id="IPR050682">
    <property type="entry name" value="ModA/WtpA"/>
</dbReference>
<dbReference type="Gene3D" id="3.40.190.10">
    <property type="entry name" value="Periplasmic binding protein-like II"/>
    <property type="match status" value="2"/>
</dbReference>
<proteinExistence type="inferred from homology"/>
<evidence type="ECO:0000313" key="5">
    <source>
        <dbReference type="EMBL" id="PTV98907.1"/>
    </source>
</evidence>
<dbReference type="Proteomes" id="UP000244089">
    <property type="component" value="Unassembled WGS sequence"/>
</dbReference>
<dbReference type="PANTHER" id="PTHR30632:SF0">
    <property type="entry name" value="SULFATE-BINDING PROTEIN"/>
    <property type="match status" value="1"/>
</dbReference>
<evidence type="ECO:0000313" key="8">
    <source>
        <dbReference type="Proteomes" id="UP000295176"/>
    </source>
</evidence>
<dbReference type="AlphaFoldDB" id="A0A2T5RJQ4"/>
<dbReference type="EMBL" id="QAXS01000013">
    <property type="protein sequence ID" value="PTV98907.1"/>
    <property type="molecule type" value="Genomic_DNA"/>
</dbReference>
<protein>
    <submittedName>
        <fullName evidence="5">Molybdate transport system substrate-binding protein</fullName>
    </submittedName>
</protein>
<dbReference type="PANTHER" id="PTHR30632">
    <property type="entry name" value="MOLYBDATE-BINDING PERIPLASMIC PROTEIN"/>
    <property type="match status" value="1"/>
</dbReference>
<comment type="caution">
    <text evidence="5">The sequence shown here is derived from an EMBL/GenBank/DDBJ whole genome shotgun (WGS) entry which is preliminary data.</text>
</comment>
<evidence type="ECO:0000256" key="2">
    <source>
        <dbReference type="ARBA" id="ARBA00022723"/>
    </source>
</evidence>
<reference evidence="5 7" key="1">
    <citation type="submission" date="2018-04" db="EMBL/GenBank/DDBJ databases">
        <title>Subsurface microbial communities from deep shales in Ohio and West Virginia, USA.</title>
        <authorList>
            <person name="Wrighton K."/>
        </authorList>
    </citation>
    <scope>NUCLEOTIDE SEQUENCE [LARGE SCALE GENOMIC DNA]</scope>
    <source>
        <strain evidence="6 8">MSL 7</strain>
        <strain evidence="5 7">WC1</strain>
    </source>
</reference>
<dbReference type="Pfam" id="PF13531">
    <property type="entry name" value="SBP_bac_11"/>
    <property type="match status" value="1"/>
</dbReference>
<name>A0A2T5RJQ4_9FIRM</name>
<dbReference type="GO" id="GO:0015689">
    <property type="term" value="P:molybdate ion transport"/>
    <property type="evidence" value="ECO:0007669"/>
    <property type="project" value="InterPro"/>
</dbReference>
<dbReference type="EMBL" id="SNXX01000027">
    <property type="protein sequence ID" value="TDP89037.1"/>
    <property type="molecule type" value="Genomic_DNA"/>
</dbReference>
<keyword evidence="2 4" id="KW-0479">Metal-binding</keyword>
<keyword evidence="4" id="KW-0500">Molybdenum</keyword>
<feature type="binding site" evidence="4">
    <location>
        <position position="197"/>
    </location>
    <ligand>
        <name>molybdate</name>
        <dbReference type="ChEBI" id="CHEBI:36264"/>
    </ligand>
</feature>
<dbReference type="CDD" id="cd13538">
    <property type="entry name" value="PBP2_ModA_like_1"/>
    <property type="match status" value="1"/>
</dbReference>
<feature type="binding site" evidence="4">
    <location>
        <position position="67"/>
    </location>
    <ligand>
        <name>molybdate</name>
        <dbReference type="ChEBI" id="CHEBI:36264"/>
    </ligand>
</feature>
<organism evidence="5 7">
    <name type="scientific">Halanaerobium saccharolyticum</name>
    <dbReference type="NCBI Taxonomy" id="43595"/>
    <lineage>
        <taxon>Bacteria</taxon>
        <taxon>Bacillati</taxon>
        <taxon>Bacillota</taxon>
        <taxon>Clostridia</taxon>
        <taxon>Halanaerobiales</taxon>
        <taxon>Halanaerobiaceae</taxon>
        <taxon>Halanaerobium</taxon>
    </lineage>
</organism>
<comment type="similarity">
    <text evidence="1">Belongs to the bacterial solute-binding protein ModA family.</text>
</comment>
<dbReference type="RefSeq" id="WP_108139974.1">
    <property type="nucleotide sequence ID" value="NZ_JBQPXQ010000013.1"/>
</dbReference>
<dbReference type="Proteomes" id="UP000295176">
    <property type="component" value="Unassembled WGS sequence"/>
</dbReference>
<gene>
    <name evidence="6" type="ORF">C7957_12736</name>
    <name evidence="5" type="ORF">C8C76_11339</name>
</gene>
<dbReference type="OrthoDB" id="9785015at2"/>
<dbReference type="GO" id="GO:0030973">
    <property type="term" value="F:molybdate ion binding"/>
    <property type="evidence" value="ECO:0007669"/>
    <property type="project" value="TreeGrafter"/>
</dbReference>